<evidence type="ECO:0000313" key="12">
    <source>
        <dbReference type="Proteomes" id="UP000250086"/>
    </source>
</evidence>
<dbReference type="PANTHER" id="PTHR43442:SF3">
    <property type="entry name" value="GLUCONOKINASE-RELATED"/>
    <property type="match status" value="1"/>
</dbReference>
<dbReference type="NCBIfam" id="TIGR01313">
    <property type="entry name" value="therm_gnt_kin"/>
    <property type="match status" value="1"/>
</dbReference>
<dbReference type="Pfam" id="PF01202">
    <property type="entry name" value="SKI"/>
    <property type="match status" value="1"/>
</dbReference>
<proteinExistence type="inferred from homology"/>
<dbReference type="InterPro" id="IPR006001">
    <property type="entry name" value="Therm_gnt_kin"/>
</dbReference>
<dbReference type="EMBL" id="UAPV01000001">
    <property type="protein sequence ID" value="SPT68965.1"/>
    <property type="molecule type" value="Genomic_DNA"/>
</dbReference>
<evidence type="ECO:0000256" key="9">
    <source>
        <dbReference type="ARBA" id="ARBA00048090"/>
    </source>
</evidence>
<keyword evidence="12" id="KW-1185">Reference proteome</keyword>
<evidence type="ECO:0000256" key="7">
    <source>
        <dbReference type="ARBA" id="ARBA00022840"/>
    </source>
</evidence>
<name>A0A2X0VDG2_9GAMM</name>
<dbReference type="GO" id="GO:0046316">
    <property type="term" value="F:gluconokinase activity"/>
    <property type="evidence" value="ECO:0007669"/>
    <property type="project" value="UniProtKB-EC"/>
</dbReference>
<dbReference type="EC" id="2.7.1.12" evidence="3 10"/>
<evidence type="ECO:0000256" key="1">
    <source>
        <dbReference type="ARBA" id="ARBA00004761"/>
    </source>
</evidence>
<protein>
    <recommendedName>
        <fullName evidence="3 10">Gluconokinase</fullName>
        <ecNumber evidence="3 10">2.7.1.12</ecNumber>
    </recommendedName>
</protein>
<dbReference type="PANTHER" id="PTHR43442">
    <property type="entry name" value="GLUCONOKINASE-RELATED"/>
    <property type="match status" value="1"/>
</dbReference>
<keyword evidence="5 10" id="KW-0547">Nucleotide-binding</keyword>
<dbReference type="OrthoDB" id="9795716at2"/>
<evidence type="ECO:0000313" key="11">
    <source>
        <dbReference type="EMBL" id="SPT68965.1"/>
    </source>
</evidence>
<accession>A0A2X0VDG2</accession>
<comment type="pathway">
    <text evidence="1">Carbohydrate acid metabolism.</text>
</comment>
<organism evidence="11 12">
    <name type="scientific">Anaerobiospirillum thomasii</name>
    <dbReference type="NCBI Taxonomy" id="179995"/>
    <lineage>
        <taxon>Bacteria</taxon>
        <taxon>Pseudomonadati</taxon>
        <taxon>Pseudomonadota</taxon>
        <taxon>Gammaproteobacteria</taxon>
        <taxon>Aeromonadales</taxon>
        <taxon>Succinivibrionaceae</taxon>
        <taxon>Anaerobiospirillum</taxon>
    </lineage>
</organism>
<evidence type="ECO:0000256" key="6">
    <source>
        <dbReference type="ARBA" id="ARBA00022777"/>
    </source>
</evidence>
<dbReference type="RefSeq" id="WP_113743168.1">
    <property type="nucleotide sequence ID" value="NZ_UAPU01000006.1"/>
</dbReference>
<dbReference type="CDD" id="cd02021">
    <property type="entry name" value="GntK"/>
    <property type="match status" value="1"/>
</dbReference>
<reference evidence="11 12" key="1">
    <citation type="submission" date="2018-06" db="EMBL/GenBank/DDBJ databases">
        <authorList>
            <consortium name="Pathogen Informatics"/>
            <person name="Doyle S."/>
        </authorList>
    </citation>
    <scope>NUCLEOTIDE SEQUENCE [LARGE SCALE GENOMIC DNA]</scope>
    <source>
        <strain evidence="11 12">NCTC13093</strain>
    </source>
</reference>
<evidence type="ECO:0000256" key="5">
    <source>
        <dbReference type="ARBA" id="ARBA00022741"/>
    </source>
</evidence>
<dbReference type="Gene3D" id="3.40.50.300">
    <property type="entry name" value="P-loop containing nucleotide triphosphate hydrolases"/>
    <property type="match status" value="1"/>
</dbReference>
<evidence type="ECO:0000256" key="2">
    <source>
        <dbReference type="ARBA" id="ARBA00008420"/>
    </source>
</evidence>
<dbReference type="InterPro" id="IPR027417">
    <property type="entry name" value="P-loop_NTPase"/>
</dbReference>
<keyword evidence="4 10" id="KW-0808">Transferase</keyword>
<sequence length="172" mass="19414">MTPLCIVVMGVCGSGKSSVAEALANAFNYRLIDGDDLHPRSNIDKMKEGIPLTDTDREPWLRIISDVIYSFKQRTMGSVIVCSALKKSYRDILRNGNDNVVFIHLYAPYETILERVLNRKGHYMKEGMVKSQFDTLQMPDESESDVYTLDVTPPLAEICEKAISKIREITHG</sequence>
<dbReference type="FunFam" id="3.40.50.300:FF:000522">
    <property type="entry name" value="Gluconokinase"/>
    <property type="match status" value="1"/>
</dbReference>
<comment type="similarity">
    <text evidence="2 10">Belongs to the gluconokinase GntK/GntV family.</text>
</comment>
<dbReference type="Proteomes" id="UP000250086">
    <property type="component" value="Unassembled WGS sequence"/>
</dbReference>
<dbReference type="SUPFAM" id="SSF52540">
    <property type="entry name" value="P-loop containing nucleoside triphosphate hydrolases"/>
    <property type="match status" value="1"/>
</dbReference>
<dbReference type="GO" id="GO:0005737">
    <property type="term" value="C:cytoplasm"/>
    <property type="evidence" value="ECO:0007669"/>
    <property type="project" value="TreeGrafter"/>
</dbReference>
<keyword evidence="8" id="KW-0311">Gluconate utilization</keyword>
<evidence type="ECO:0000256" key="3">
    <source>
        <dbReference type="ARBA" id="ARBA00012054"/>
    </source>
</evidence>
<gene>
    <name evidence="11" type="primary">gntK</name>
    <name evidence="11" type="ORF">NCTC13093_00322</name>
</gene>
<keyword evidence="6 10" id="KW-0418">Kinase</keyword>
<dbReference type="AlphaFoldDB" id="A0A2X0VDG2"/>
<dbReference type="InterPro" id="IPR031322">
    <property type="entry name" value="Shikimate/glucono_kinase"/>
</dbReference>
<evidence type="ECO:0000256" key="8">
    <source>
        <dbReference type="ARBA" id="ARBA00023064"/>
    </source>
</evidence>
<keyword evidence="7 10" id="KW-0067">ATP-binding</keyword>
<evidence type="ECO:0000256" key="4">
    <source>
        <dbReference type="ARBA" id="ARBA00022679"/>
    </source>
</evidence>
<evidence type="ECO:0000256" key="10">
    <source>
        <dbReference type="RuleBase" id="RU363066"/>
    </source>
</evidence>
<comment type="catalytic activity">
    <reaction evidence="9 10">
        <text>D-gluconate + ATP = 6-phospho-D-gluconate + ADP + H(+)</text>
        <dbReference type="Rhea" id="RHEA:19433"/>
        <dbReference type="ChEBI" id="CHEBI:15378"/>
        <dbReference type="ChEBI" id="CHEBI:18391"/>
        <dbReference type="ChEBI" id="CHEBI:30616"/>
        <dbReference type="ChEBI" id="CHEBI:58759"/>
        <dbReference type="ChEBI" id="CHEBI:456216"/>
        <dbReference type="EC" id="2.7.1.12"/>
    </reaction>
</comment>
<dbReference type="GO" id="GO:0019521">
    <property type="term" value="P:D-gluconate metabolic process"/>
    <property type="evidence" value="ECO:0007669"/>
    <property type="project" value="UniProtKB-KW"/>
</dbReference>
<dbReference type="GO" id="GO:0005524">
    <property type="term" value="F:ATP binding"/>
    <property type="evidence" value="ECO:0007669"/>
    <property type="project" value="UniProtKB-KW"/>
</dbReference>